<keyword evidence="2" id="KW-0479">Metal-binding</keyword>
<organism evidence="5 6">
    <name type="scientific">Heracleum sosnowskyi</name>
    <dbReference type="NCBI Taxonomy" id="360622"/>
    <lineage>
        <taxon>Eukaryota</taxon>
        <taxon>Viridiplantae</taxon>
        <taxon>Streptophyta</taxon>
        <taxon>Embryophyta</taxon>
        <taxon>Tracheophyta</taxon>
        <taxon>Spermatophyta</taxon>
        <taxon>Magnoliopsida</taxon>
        <taxon>eudicotyledons</taxon>
        <taxon>Gunneridae</taxon>
        <taxon>Pentapetalae</taxon>
        <taxon>asterids</taxon>
        <taxon>campanulids</taxon>
        <taxon>Apiales</taxon>
        <taxon>Apiaceae</taxon>
        <taxon>Apioideae</taxon>
        <taxon>apioid superclade</taxon>
        <taxon>Tordylieae</taxon>
        <taxon>Tordyliinae</taxon>
        <taxon>Heracleum</taxon>
    </lineage>
</organism>
<reference evidence="5" key="2">
    <citation type="submission" date="2023-05" db="EMBL/GenBank/DDBJ databases">
        <authorList>
            <person name="Schelkunov M.I."/>
        </authorList>
    </citation>
    <scope>NUCLEOTIDE SEQUENCE</scope>
    <source>
        <strain evidence="5">Hsosn_3</strain>
        <tissue evidence="5">Leaf</tissue>
    </source>
</reference>
<dbReference type="SFLD" id="SFLDS00003">
    <property type="entry name" value="Haloacid_Dehalogenase"/>
    <property type="match status" value="1"/>
</dbReference>
<dbReference type="InterPro" id="IPR023214">
    <property type="entry name" value="HAD_sf"/>
</dbReference>
<proteinExistence type="predicted"/>
<dbReference type="Proteomes" id="UP001237642">
    <property type="component" value="Unassembled WGS sequence"/>
</dbReference>
<keyword evidence="6" id="KW-1185">Reference proteome</keyword>
<dbReference type="CDD" id="cd07505">
    <property type="entry name" value="HAD_BPGM-like"/>
    <property type="match status" value="1"/>
</dbReference>
<evidence type="ECO:0000256" key="4">
    <source>
        <dbReference type="ARBA" id="ARBA00023277"/>
    </source>
</evidence>
<dbReference type="InterPro" id="IPR006439">
    <property type="entry name" value="HAD-SF_hydro_IA"/>
</dbReference>
<dbReference type="PANTHER" id="PTHR46193">
    <property type="entry name" value="6-PHOSPHOGLUCONATE PHOSPHATASE"/>
    <property type="match status" value="1"/>
</dbReference>
<evidence type="ECO:0000313" key="6">
    <source>
        <dbReference type="Proteomes" id="UP001237642"/>
    </source>
</evidence>
<comment type="caution">
    <text evidence="5">The sequence shown here is derived from an EMBL/GenBank/DDBJ whole genome shotgun (WGS) entry which is preliminary data.</text>
</comment>
<evidence type="ECO:0000313" key="5">
    <source>
        <dbReference type="EMBL" id="KAK1364662.1"/>
    </source>
</evidence>
<dbReference type="GO" id="GO:0016787">
    <property type="term" value="F:hydrolase activity"/>
    <property type="evidence" value="ECO:0007669"/>
    <property type="project" value="UniProtKB-KW"/>
</dbReference>
<keyword evidence="3" id="KW-0460">Magnesium</keyword>
<evidence type="ECO:0000256" key="1">
    <source>
        <dbReference type="ARBA" id="ARBA00001946"/>
    </source>
</evidence>
<dbReference type="GO" id="GO:0046872">
    <property type="term" value="F:metal ion binding"/>
    <property type="evidence" value="ECO:0007669"/>
    <property type="project" value="UniProtKB-KW"/>
</dbReference>
<keyword evidence="4" id="KW-0119">Carbohydrate metabolism</keyword>
<dbReference type="InterPro" id="IPR041492">
    <property type="entry name" value="HAD_2"/>
</dbReference>
<dbReference type="Pfam" id="PF13419">
    <property type="entry name" value="HAD_2"/>
    <property type="match status" value="1"/>
</dbReference>
<dbReference type="PRINTS" id="PR00413">
    <property type="entry name" value="HADHALOGNASE"/>
</dbReference>
<dbReference type="InterPro" id="IPR023198">
    <property type="entry name" value="PGP-like_dom2"/>
</dbReference>
<dbReference type="NCBIfam" id="TIGR01509">
    <property type="entry name" value="HAD-SF-IA-v3"/>
    <property type="match status" value="1"/>
</dbReference>
<protein>
    <submittedName>
        <fullName evidence="5">Haloacid dehalogenase-like hydrolase domain-containing protein Sgpp</fullName>
    </submittedName>
</protein>
<dbReference type="Gene3D" id="1.10.150.240">
    <property type="entry name" value="Putative phosphatase, domain 2"/>
    <property type="match status" value="1"/>
</dbReference>
<dbReference type="SFLD" id="SFLDG01129">
    <property type="entry name" value="C1.5:_HAD__Beta-PGM__Phosphata"/>
    <property type="match status" value="1"/>
</dbReference>
<name>A0AAD8HEL0_9APIA</name>
<dbReference type="Gene3D" id="3.40.50.1000">
    <property type="entry name" value="HAD superfamily/HAD-like"/>
    <property type="match status" value="1"/>
</dbReference>
<dbReference type="InterPro" id="IPR051600">
    <property type="entry name" value="Beta-PGM-like"/>
</dbReference>
<dbReference type="SFLD" id="SFLDG01135">
    <property type="entry name" value="C1.5.6:_HAD__Beta-PGM__Phospha"/>
    <property type="match status" value="1"/>
</dbReference>
<keyword evidence="5" id="KW-0378">Hydrolase</keyword>
<gene>
    <name evidence="5" type="ORF">POM88_040223</name>
</gene>
<dbReference type="InterPro" id="IPR036412">
    <property type="entry name" value="HAD-like_sf"/>
</dbReference>
<dbReference type="EMBL" id="JAUIZM010000009">
    <property type="protein sequence ID" value="KAK1364662.1"/>
    <property type="molecule type" value="Genomic_DNA"/>
</dbReference>
<evidence type="ECO:0000256" key="2">
    <source>
        <dbReference type="ARBA" id="ARBA00022723"/>
    </source>
</evidence>
<dbReference type="SUPFAM" id="SSF56784">
    <property type="entry name" value="HAD-like"/>
    <property type="match status" value="1"/>
</dbReference>
<sequence length="379" mass="41685">MHSLISSPPFSNFVLSKTPICTKNVSNFLSPRFSVSSGSFSLQSTSSQLIHAPLEAILFDIDGTLCDSDPIHYHAFVEMLQEVGFNGGVPISEEFFVEHISGKHNEELSRVLLPDWEFGKAMQFMDDKEALFRKLAGTELKRLDGLDKLLKWIEDRGLKRAAVTNAPKPNAEMMITMLGLSDFFETVVLAENCERAKPYPDPYLKGLDALNVSPKNTIVFEDSISGTKAGVAAGMAVVAVELGRDRDKGTIEGNPSNCKHSIACVNLQQTTAFGNLQGRSSSAEISTNSNPGEFFPWKIRITLLLDFVLVMASVHAMYIMALCCEETPQAVRRKSFVEGSKSRAIALDSREGRAVMRSVFVLTLRLMFCGPFSLGLSKV</sequence>
<evidence type="ECO:0000256" key="3">
    <source>
        <dbReference type="ARBA" id="ARBA00022842"/>
    </source>
</evidence>
<dbReference type="PANTHER" id="PTHR46193:SF18">
    <property type="entry name" value="HEXITOL PHOSPHATASE B"/>
    <property type="match status" value="1"/>
</dbReference>
<accession>A0AAD8HEL0</accession>
<reference evidence="5" key="1">
    <citation type="submission" date="2023-02" db="EMBL/GenBank/DDBJ databases">
        <title>Genome of toxic invasive species Heracleum sosnowskyi carries increased number of genes despite the absence of recent whole-genome duplications.</title>
        <authorList>
            <person name="Schelkunov M."/>
            <person name="Shtratnikova V."/>
            <person name="Makarenko M."/>
            <person name="Klepikova A."/>
            <person name="Omelchenko D."/>
            <person name="Novikova G."/>
            <person name="Obukhova E."/>
            <person name="Bogdanov V."/>
            <person name="Penin A."/>
            <person name="Logacheva M."/>
        </authorList>
    </citation>
    <scope>NUCLEOTIDE SEQUENCE</scope>
    <source>
        <strain evidence="5">Hsosn_3</strain>
        <tissue evidence="5">Leaf</tissue>
    </source>
</reference>
<dbReference type="AlphaFoldDB" id="A0AAD8HEL0"/>
<comment type="cofactor">
    <cofactor evidence="1">
        <name>Mg(2+)</name>
        <dbReference type="ChEBI" id="CHEBI:18420"/>
    </cofactor>
</comment>